<dbReference type="RefSeq" id="WP_290334652.1">
    <property type="nucleotide sequence ID" value="NZ_JAUFQY010000001.1"/>
</dbReference>
<comment type="caution">
    <text evidence="2">The sequence shown here is derived from an EMBL/GenBank/DDBJ whole genome shotgun (WGS) entry which is preliminary data.</text>
</comment>
<dbReference type="Pfam" id="PF16116">
    <property type="entry name" value="DUF4832"/>
    <property type="match status" value="1"/>
</dbReference>
<evidence type="ECO:0000313" key="2">
    <source>
        <dbReference type="EMBL" id="MDN3699904.1"/>
    </source>
</evidence>
<evidence type="ECO:0000313" key="3">
    <source>
        <dbReference type="Proteomes" id="UP001223712"/>
    </source>
</evidence>
<proteinExistence type="predicted"/>
<protein>
    <submittedName>
        <fullName evidence="2">DUF4832 domain-containing protein</fullName>
    </submittedName>
</protein>
<feature type="domain" description="DUF4832" evidence="1">
    <location>
        <begin position="132"/>
        <end position="260"/>
    </location>
</feature>
<dbReference type="InterPro" id="IPR032267">
    <property type="entry name" value="DUF4832"/>
</dbReference>
<evidence type="ECO:0000259" key="1">
    <source>
        <dbReference type="Pfam" id="PF16116"/>
    </source>
</evidence>
<reference evidence="3" key="1">
    <citation type="journal article" date="2019" name="Int. J. Syst. Evol. Microbiol.">
        <title>The Global Catalogue of Microorganisms (GCM) 10K type strain sequencing project: providing services to taxonomists for standard genome sequencing and annotation.</title>
        <authorList>
            <consortium name="The Broad Institute Genomics Platform"/>
            <consortium name="The Broad Institute Genome Sequencing Center for Infectious Disease"/>
            <person name="Wu L."/>
            <person name="Ma J."/>
        </authorList>
    </citation>
    <scope>NUCLEOTIDE SEQUENCE [LARGE SCALE GENOMIC DNA]</scope>
    <source>
        <strain evidence="3">CECT 7226</strain>
    </source>
</reference>
<gene>
    <name evidence="2" type="ORF">QWY96_01355</name>
</gene>
<dbReference type="Proteomes" id="UP001223712">
    <property type="component" value="Unassembled WGS sequence"/>
</dbReference>
<keyword evidence="3" id="KW-1185">Reference proteome</keyword>
<name>A0ABT8CEW9_9VIBR</name>
<dbReference type="EMBL" id="JAUFQY010000001">
    <property type="protein sequence ID" value="MDN3699904.1"/>
    <property type="molecule type" value="Genomic_DNA"/>
</dbReference>
<sequence>MGEWHNSNFPDLEPLHSRYSDQQLNTFVDLYFSAFPNTAKLMLIGGGSSLSYAIEKGAGWRADCWGDWHHFSPTWSHMGDDYPYRIQQAKAQTPLFDTAWQREPVSFEVCGNMRGWWTTQHYTREQVAASLDWAISHHASSLNLKSTPIPEQYRDLLDKALLKIGYRFRVDSIRHSARVLAGHHLSLTTHIVNDGVAPTYQPSYAYYRLVNSSGKVVSIGKDRTSSETWLPGLYQSTVNLSLPMALKAGRYYVEIAVSESLDSKPVNLANTGKLADGWYRLSDVIVKESQQ</sequence>
<accession>A0ABT8CEW9</accession>
<organism evidence="2 3">
    <name type="scientific">Vibrio artabrorum</name>
    <dbReference type="NCBI Taxonomy" id="446374"/>
    <lineage>
        <taxon>Bacteria</taxon>
        <taxon>Pseudomonadati</taxon>
        <taxon>Pseudomonadota</taxon>
        <taxon>Gammaproteobacteria</taxon>
        <taxon>Vibrionales</taxon>
        <taxon>Vibrionaceae</taxon>
        <taxon>Vibrio</taxon>
    </lineage>
</organism>